<reference evidence="1" key="1">
    <citation type="submission" date="2014-05" db="EMBL/GenBank/DDBJ databases">
        <authorList>
            <person name="Chronopoulou M."/>
        </authorList>
    </citation>
    <scope>NUCLEOTIDE SEQUENCE</scope>
    <source>
        <tissue evidence="1">Whole organism</tissue>
    </source>
</reference>
<name>A0A0K2TA12_LEPSM</name>
<dbReference type="EMBL" id="HACA01005558">
    <property type="protein sequence ID" value="CDW22919.1"/>
    <property type="molecule type" value="Transcribed_RNA"/>
</dbReference>
<organism evidence="1">
    <name type="scientific">Lepeophtheirus salmonis</name>
    <name type="common">Salmon louse</name>
    <name type="synonym">Caligus salmonis</name>
    <dbReference type="NCBI Taxonomy" id="72036"/>
    <lineage>
        <taxon>Eukaryota</taxon>
        <taxon>Metazoa</taxon>
        <taxon>Ecdysozoa</taxon>
        <taxon>Arthropoda</taxon>
        <taxon>Crustacea</taxon>
        <taxon>Multicrustacea</taxon>
        <taxon>Hexanauplia</taxon>
        <taxon>Copepoda</taxon>
        <taxon>Siphonostomatoida</taxon>
        <taxon>Caligidae</taxon>
        <taxon>Lepeophtheirus</taxon>
    </lineage>
</organism>
<dbReference type="AlphaFoldDB" id="A0A0K2TA12"/>
<accession>A0A0K2TA12</accession>
<feature type="non-terminal residue" evidence="1">
    <location>
        <position position="1"/>
    </location>
</feature>
<proteinExistence type="predicted"/>
<protein>
    <submittedName>
        <fullName evidence="1">Uncharacterized protein</fullName>
    </submittedName>
</protein>
<sequence>LIRLNSYFLDQKYEYVIHQGAFYSVHPVYTLNTICKTPVRFH</sequence>
<evidence type="ECO:0000313" key="1">
    <source>
        <dbReference type="EMBL" id="CDW22919.1"/>
    </source>
</evidence>